<protein>
    <recommendedName>
        <fullName evidence="1">Limonene-1,2-epoxide hydrolase domain-containing protein</fullName>
    </recommendedName>
</protein>
<evidence type="ECO:0000313" key="2">
    <source>
        <dbReference type="EMBL" id="OHU51829.1"/>
    </source>
</evidence>
<evidence type="ECO:0000259" key="1">
    <source>
        <dbReference type="Pfam" id="PF07858"/>
    </source>
</evidence>
<proteinExistence type="predicted"/>
<gene>
    <name evidence="2" type="ORF">BKG82_20500</name>
</gene>
<feature type="domain" description="Limonene-1,2-epoxide hydrolase" evidence="1">
    <location>
        <begin position="23"/>
        <end position="134"/>
    </location>
</feature>
<organism evidence="2 3">
    <name type="scientific">Mycobacteroides chelonae</name>
    <name type="common">Mycobacterium chelonae</name>
    <dbReference type="NCBI Taxonomy" id="1774"/>
    <lineage>
        <taxon>Bacteria</taxon>
        <taxon>Bacillati</taxon>
        <taxon>Actinomycetota</taxon>
        <taxon>Actinomycetes</taxon>
        <taxon>Mycobacteriales</taxon>
        <taxon>Mycobacteriaceae</taxon>
        <taxon>Mycobacteroides</taxon>
    </lineage>
</organism>
<dbReference type="EMBL" id="MLIQ01000022">
    <property type="protein sequence ID" value="OHU51829.1"/>
    <property type="molecule type" value="Genomic_DNA"/>
</dbReference>
<dbReference type="InterPro" id="IPR032710">
    <property type="entry name" value="NTF2-like_dom_sf"/>
</dbReference>
<sequence>MAFLEDRMSGGHPSNMHPRAELVKDAFATMAALDLDGYLKFFSDDVEHVLAPLPKITGKKSLRPALARGFRACVSGLTVSPLSVVQQGDSVISDRVDIAKLGPLWVRFRIKATMKFVDDKVVFWRDSIDYLSLIGWSLRGVVGILIPSLRPQPPVTG</sequence>
<dbReference type="Gene3D" id="3.10.450.50">
    <property type="match status" value="1"/>
</dbReference>
<dbReference type="RefSeq" id="WP_057969142.1">
    <property type="nucleotide sequence ID" value="NZ_MLII01000016.1"/>
</dbReference>
<reference evidence="2 3" key="1">
    <citation type="submission" date="2016-10" db="EMBL/GenBank/DDBJ databases">
        <title>Evaluation of Human, Veterinary and Environmental Mycobacterium chelonae Isolates by Core Genome Phylogenomic Analysis, Targeted Gene Comparison, and Anti-microbial Susceptibility Patterns: A Tale of Mistaken Identities.</title>
        <authorList>
            <person name="Fogelson S.B."/>
            <person name="Camus A.C."/>
            <person name="Lorenz W."/>
            <person name="Vasireddy R."/>
            <person name="Vasireddy S."/>
            <person name="Smith T."/>
            <person name="Brown-Elliott B.A."/>
            <person name="Wallace R.J.Jr."/>
            <person name="Hasan N.A."/>
            <person name="Reischl U."/>
            <person name="Sanchez S."/>
        </authorList>
    </citation>
    <scope>NUCLEOTIDE SEQUENCE [LARGE SCALE GENOMIC DNA]</scope>
    <source>
        <strain evidence="2 3">15515</strain>
    </source>
</reference>
<accession>A0A1S1LKF0</accession>
<dbReference type="Proteomes" id="UP000180043">
    <property type="component" value="Unassembled WGS sequence"/>
</dbReference>
<dbReference type="SUPFAM" id="SSF54427">
    <property type="entry name" value="NTF2-like"/>
    <property type="match status" value="1"/>
</dbReference>
<dbReference type="AlphaFoldDB" id="A0A1S1LKF0"/>
<evidence type="ECO:0000313" key="3">
    <source>
        <dbReference type="Proteomes" id="UP000180043"/>
    </source>
</evidence>
<dbReference type="InterPro" id="IPR013100">
    <property type="entry name" value="LEH"/>
</dbReference>
<dbReference type="Pfam" id="PF07858">
    <property type="entry name" value="LEH"/>
    <property type="match status" value="1"/>
</dbReference>
<name>A0A1S1LKF0_MYCCH</name>
<comment type="caution">
    <text evidence="2">The sequence shown here is derived from an EMBL/GenBank/DDBJ whole genome shotgun (WGS) entry which is preliminary data.</text>
</comment>